<evidence type="ECO:0000313" key="1">
    <source>
        <dbReference type="EMBL" id="GFS18981.1"/>
    </source>
</evidence>
<comment type="caution">
    <text evidence="1">The sequence shown here is derived from an EMBL/GenBank/DDBJ whole genome shotgun (WGS) entry which is preliminary data.</text>
</comment>
<protein>
    <submittedName>
        <fullName evidence="1">Uncharacterized protein</fullName>
    </submittedName>
</protein>
<reference evidence="1 2" key="1">
    <citation type="journal article" date="2021" name="Elife">
        <title>Chloroplast acquisition without the gene transfer in kleptoplastic sea slugs, Plakobranchus ocellatus.</title>
        <authorList>
            <person name="Maeda T."/>
            <person name="Takahashi S."/>
            <person name="Yoshida T."/>
            <person name="Shimamura S."/>
            <person name="Takaki Y."/>
            <person name="Nagai Y."/>
            <person name="Toyoda A."/>
            <person name="Suzuki Y."/>
            <person name="Arimoto A."/>
            <person name="Ishii H."/>
            <person name="Satoh N."/>
            <person name="Nishiyama T."/>
            <person name="Hasebe M."/>
            <person name="Maruyama T."/>
            <person name="Minagawa J."/>
            <person name="Obokata J."/>
            <person name="Shigenobu S."/>
        </authorList>
    </citation>
    <scope>NUCLEOTIDE SEQUENCE [LARGE SCALE GENOMIC DNA]</scope>
</reference>
<gene>
    <name evidence="1" type="ORF">ElyMa_006861300</name>
</gene>
<proteinExistence type="predicted"/>
<accession>A0AAV4JEJ3</accession>
<name>A0AAV4JEJ3_9GAST</name>
<dbReference type="Proteomes" id="UP000762676">
    <property type="component" value="Unassembled WGS sequence"/>
</dbReference>
<evidence type="ECO:0000313" key="2">
    <source>
        <dbReference type="Proteomes" id="UP000762676"/>
    </source>
</evidence>
<keyword evidence="2" id="KW-1185">Reference proteome</keyword>
<dbReference type="EMBL" id="BMAT01013730">
    <property type="protein sequence ID" value="GFS18981.1"/>
    <property type="molecule type" value="Genomic_DNA"/>
</dbReference>
<dbReference type="AlphaFoldDB" id="A0AAV4JEJ3"/>
<organism evidence="1 2">
    <name type="scientific">Elysia marginata</name>
    <dbReference type="NCBI Taxonomy" id="1093978"/>
    <lineage>
        <taxon>Eukaryota</taxon>
        <taxon>Metazoa</taxon>
        <taxon>Spiralia</taxon>
        <taxon>Lophotrochozoa</taxon>
        <taxon>Mollusca</taxon>
        <taxon>Gastropoda</taxon>
        <taxon>Heterobranchia</taxon>
        <taxon>Euthyneura</taxon>
        <taxon>Panpulmonata</taxon>
        <taxon>Sacoglossa</taxon>
        <taxon>Placobranchoidea</taxon>
        <taxon>Plakobranchidae</taxon>
        <taxon>Elysia</taxon>
    </lineage>
</organism>
<sequence>MDADTDDLFTLHIAGNFTRNLPSLRIRYCLVRDAVRVRQQPQRLLQHREAVCALHPTHVSSAPECVRYPRHACAGTFHLDERLGSLKQV</sequence>